<dbReference type="PANTHER" id="PTHR10381:SF11">
    <property type="entry name" value="ATP-DEPENDENT CLP PROTEASE PROTEOLYTIC SUBUNIT, MITOCHONDRIAL"/>
    <property type="match status" value="1"/>
</dbReference>
<dbReference type="AlphaFoldDB" id="A0A5E8CHN3"/>
<keyword evidence="3" id="KW-0378">Hydrolase</keyword>
<dbReference type="PRINTS" id="PR00127">
    <property type="entry name" value="CLPPROTEASEP"/>
</dbReference>
<dbReference type="GO" id="GO:0004176">
    <property type="term" value="F:ATP-dependent peptidase activity"/>
    <property type="evidence" value="ECO:0007669"/>
    <property type="project" value="InterPro"/>
</dbReference>
<dbReference type="EMBL" id="CABVLZ010000001">
    <property type="protein sequence ID" value="VVU94556.1"/>
    <property type="molecule type" value="Genomic_DNA"/>
</dbReference>
<dbReference type="InterPro" id="IPR023562">
    <property type="entry name" value="ClpP/TepA"/>
</dbReference>
<protein>
    <submittedName>
        <fullName evidence="3">Clp protease</fullName>
    </submittedName>
</protein>
<dbReference type="GO" id="GO:0004252">
    <property type="term" value="F:serine-type endopeptidase activity"/>
    <property type="evidence" value="ECO:0007669"/>
    <property type="project" value="InterPro"/>
</dbReference>
<organism evidence="3">
    <name type="scientific">seawater metagenome</name>
    <dbReference type="NCBI Taxonomy" id="1561972"/>
    <lineage>
        <taxon>unclassified sequences</taxon>
        <taxon>metagenomes</taxon>
        <taxon>ecological metagenomes</taxon>
    </lineage>
</organism>
<comment type="similarity">
    <text evidence="1">Belongs to the peptidase S14 family.</text>
</comment>
<feature type="region of interest" description="Disordered" evidence="2">
    <location>
        <begin position="1"/>
        <end position="31"/>
    </location>
</feature>
<dbReference type="InterPro" id="IPR001907">
    <property type="entry name" value="ClpP"/>
</dbReference>
<dbReference type="InterPro" id="IPR029045">
    <property type="entry name" value="ClpP/crotonase-like_dom_sf"/>
</dbReference>
<keyword evidence="3" id="KW-0645">Protease</keyword>
<reference evidence="3" key="1">
    <citation type="submission" date="2019-09" db="EMBL/GenBank/DDBJ databases">
        <authorList>
            <person name="Needham M D."/>
        </authorList>
    </citation>
    <scope>NUCLEOTIDE SEQUENCE</scope>
</reference>
<evidence type="ECO:0000256" key="1">
    <source>
        <dbReference type="ARBA" id="ARBA00007039"/>
    </source>
</evidence>
<dbReference type="SUPFAM" id="SSF52096">
    <property type="entry name" value="ClpP/crotonase"/>
    <property type="match status" value="1"/>
</dbReference>
<dbReference type="GO" id="GO:0051117">
    <property type="term" value="F:ATPase binding"/>
    <property type="evidence" value="ECO:0007669"/>
    <property type="project" value="TreeGrafter"/>
</dbReference>
<dbReference type="PANTHER" id="PTHR10381">
    <property type="entry name" value="ATP-DEPENDENT CLP PROTEASE PROTEOLYTIC SUBUNIT"/>
    <property type="match status" value="1"/>
</dbReference>
<dbReference type="Gene3D" id="3.90.226.10">
    <property type="entry name" value="2-enoyl-CoA Hydratase, Chain A, domain 1"/>
    <property type="match status" value="1"/>
</dbReference>
<accession>A0A5E8CHN3</accession>
<dbReference type="GO" id="GO:0009368">
    <property type="term" value="C:endopeptidase Clp complex"/>
    <property type="evidence" value="ECO:0007669"/>
    <property type="project" value="TreeGrafter"/>
</dbReference>
<evidence type="ECO:0000313" key="3">
    <source>
        <dbReference type="EMBL" id="VVU94556.1"/>
    </source>
</evidence>
<dbReference type="GO" id="GO:0006515">
    <property type="term" value="P:protein quality control for misfolded or incompletely synthesized proteins"/>
    <property type="evidence" value="ECO:0007669"/>
    <property type="project" value="TreeGrafter"/>
</dbReference>
<gene>
    <name evidence="3" type="ORF">CPAV1605_281</name>
</gene>
<proteinExistence type="inferred from homology"/>
<feature type="compositionally biased region" description="Basic residues" evidence="2">
    <location>
        <begin position="1"/>
        <end position="15"/>
    </location>
</feature>
<feature type="compositionally biased region" description="Acidic residues" evidence="2">
    <location>
        <begin position="20"/>
        <end position="31"/>
    </location>
</feature>
<name>A0A5E8CHN3_9ZZZZ</name>
<sequence>MKRKSTWGYKVKNKKPRAEEESDDDDDEDTSELVWREDNHIFFYSDVDDKSIAKLNHFLFLINKENMKYVYPLKSKTLESSFPPIFLHIKSYGGCVLSALSTIDMIISSQCPVTTIIEGYAASAATMLSIVGHKRYMHKNAHMLIHQMSSSFWGKMEEFKDEMKNLNRLEKKITKIYKKYGNIPDKKYKSILKHDLWWSSSKCLKYDLIDEVL</sequence>
<dbReference type="Pfam" id="PF00574">
    <property type="entry name" value="CLP_protease"/>
    <property type="match status" value="1"/>
</dbReference>
<evidence type="ECO:0000256" key="2">
    <source>
        <dbReference type="SAM" id="MobiDB-lite"/>
    </source>
</evidence>